<evidence type="ECO:0000313" key="11">
    <source>
        <dbReference type="Proteomes" id="UP000326458"/>
    </source>
</evidence>
<accession>A0A5N3VNS8</accession>
<dbReference type="AlphaFoldDB" id="A0A5N3VNS8"/>
<keyword evidence="8" id="KW-0676">Redox-active center</keyword>
<comment type="caution">
    <text evidence="10">The sequence shown here is derived from an EMBL/GenBank/DDBJ whole genome shotgun (WGS) entry which is preliminary data.</text>
</comment>
<organism evidence="10 11">
    <name type="scientific">Muntiacus muntjak</name>
    <name type="common">Barking deer</name>
    <name type="synonym">Indian muntjac</name>
    <dbReference type="NCBI Taxonomy" id="9888"/>
    <lineage>
        <taxon>Eukaryota</taxon>
        <taxon>Metazoa</taxon>
        <taxon>Chordata</taxon>
        <taxon>Craniata</taxon>
        <taxon>Vertebrata</taxon>
        <taxon>Euteleostomi</taxon>
        <taxon>Mammalia</taxon>
        <taxon>Eutheria</taxon>
        <taxon>Laurasiatheria</taxon>
        <taxon>Artiodactyla</taxon>
        <taxon>Ruminantia</taxon>
        <taxon>Pecora</taxon>
        <taxon>Cervidae</taxon>
        <taxon>Muntiacinae</taxon>
        <taxon>Muntiacus</taxon>
    </lineage>
</organism>
<gene>
    <name evidence="10" type="ORF">FD754_015631</name>
</gene>
<keyword evidence="2" id="KW-0813">Transport</keyword>
<dbReference type="PANTHER" id="PTHR21622:SF0">
    <property type="entry name" value="COILED-COIL-HELIX-COILED-COIL-HELIX DOMAIN CONTAINING 4"/>
    <property type="match status" value="1"/>
</dbReference>
<evidence type="ECO:0000256" key="7">
    <source>
        <dbReference type="ARBA" id="ARBA00023157"/>
    </source>
</evidence>
<dbReference type="Proteomes" id="UP000326458">
    <property type="component" value="Unassembled WGS sequence"/>
</dbReference>
<evidence type="ECO:0000256" key="8">
    <source>
        <dbReference type="ARBA" id="ARBA00023284"/>
    </source>
</evidence>
<name>A0A5N3VNS8_MUNMU</name>
<dbReference type="InterPro" id="IPR010625">
    <property type="entry name" value="CHCH"/>
</dbReference>
<evidence type="ECO:0000256" key="3">
    <source>
        <dbReference type="ARBA" id="ARBA00022927"/>
    </source>
</evidence>
<keyword evidence="3" id="KW-0653">Protein transport</keyword>
<keyword evidence="5" id="KW-0811">Translocation</keyword>
<dbReference type="Gene3D" id="1.10.287.2900">
    <property type="match status" value="1"/>
</dbReference>
<dbReference type="GO" id="GO:0015035">
    <property type="term" value="F:protein-disulfide reductase activity"/>
    <property type="evidence" value="ECO:0007669"/>
    <property type="project" value="InterPro"/>
</dbReference>
<dbReference type="Pfam" id="PF06747">
    <property type="entry name" value="CHCH"/>
    <property type="match status" value="1"/>
</dbReference>
<evidence type="ECO:0000313" key="10">
    <source>
        <dbReference type="EMBL" id="KAB0350774.1"/>
    </source>
</evidence>
<keyword evidence="7" id="KW-1015">Disulfide bond</keyword>
<feature type="domain" description="CHCH" evidence="9">
    <location>
        <begin position="64"/>
        <end position="100"/>
    </location>
</feature>
<dbReference type="PROSITE" id="PS51808">
    <property type="entry name" value="CHCH"/>
    <property type="match status" value="1"/>
</dbReference>
<dbReference type="GO" id="GO:0005758">
    <property type="term" value="C:mitochondrial intermembrane space"/>
    <property type="evidence" value="ECO:0007669"/>
    <property type="project" value="UniProtKB-SubCell"/>
</dbReference>
<evidence type="ECO:0000256" key="2">
    <source>
        <dbReference type="ARBA" id="ARBA00022448"/>
    </source>
</evidence>
<keyword evidence="6" id="KW-0496">Mitochondrion</keyword>
<protein>
    <recommendedName>
        <fullName evidence="9">CHCH domain-containing protein</fullName>
    </recommendedName>
</protein>
<evidence type="ECO:0000256" key="5">
    <source>
        <dbReference type="ARBA" id="ARBA00023010"/>
    </source>
</evidence>
<keyword evidence="11" id="KW-1185">Reference proteome</keyword>
<comment type="subcellular location">
    <subcellularLocation>
        <location evidence="1">Mitochondrion intermembrane space</location>
    </subcellularLocation>
</comment>
<dbReference type="GO" id="GO:0045041">
    <property type="term" value="P:protein import into mitochondrial intermembrane space"/>
    <property type="evidence" value="ECO:0007669"/>
    <property type="project" value="InterPro"/>
</dbReference>
<reference evidence="10 11" key="1">
    <citation type="submission" date="2019-06" db="EMBL/GenBank/DDBJ databases">
        <title>Discovery of a novel chromosome fission-fusion reversal in muntjac.</title>
        <authorList>
            <person name="Mudd A.B."/>
            <person name="Bredeson J.V."/>
            <person name="Baum R."/>
            <person name="Hockemeyer D."/>
            <person name="Rokhsar D.S."/>
        </authorList>
    </citation>
    <scope>NUCLEOTIDE SEQUENCE [LARGE SCALE GENOMIC DNA]</scope>
    <source>
        <strain evidence="10">UTSW_UCB_Mm</strain>
        <tissue evidence="10">Fibroblast cell line</tissue>
    </source>
</reference>
<dbReference type="InterPro" id="IPR039289">
    <property type="entry name" value="CHCHD4"/>
</dbReference>
<evidence type="ECO:0000256" key="1">
    <source>
        <dbReference type="ARBA" id="ARBA00004569"/>
    </source>
</evidence>
<sequence length="107" mass="12260">MAYCRQEEEDRIIFMIKEDNETRSNVQLAADDPKHPYEEHGLILLNEDINRNCLCLEGMARGPCGEPLKAAFSCFHYSKEDVRGSDCADQSWAVQECMQKYLALSPQ</sequence>
<evidence type="ECO:0000259" key="9">
    <source>
        <dbReference type="Pfam" id="PF06747"/>
    </source>
</evidence>
<dbReference type="EMBL" id="VCEA01000002">
    <property type="protein sequence ID" value="KAB0350774.1"/>
    <property type="molecule type" value="Genomic_DNA"/>
</dbReference>
<dbReference type="PANTHER" id="PTHR21622">
    <property type="entry name" value="COILED-COIL-HELIX-COILED-COIL-HELIX DOMAIN CONTAINING 4"/>
    <property type="match status" value="1"/>
</dbReference>
<evidence type="ECO:0000256" key="6">
    <source>
        <dbReference type="ARBA" id="ARBA00023128"/>
    </source>
</evidence>
<keyword evidence="4" id="KW-0560">Oxidoreductase</keyword>
<proteinExistence type="predicted"/>
<evidence type="ECO:0000256" key="4">
    <source>
        <dbReference type="ARBA" id="ARBA00023002"/>
    </source>
</evidence>